<reference evidence="1" key="1">
    <citation type="journal article" date="2022" name="bioRxiv">
        <title>Population genetic analysis of Ophidiomyces ophidiicola, the causative agent of snake fungal disease, indicates recent introductions to the USA.</title>
        <authorList>
            <person name="Ladner J.T."/>
            <person name="Palmer J.M."/>
            <person name="Ettinger C.L."/>
            <person name="Stajich J.E."/>
            <person name="Farrell T.M."/>
            <person name="Glorioso B.M."/>
            <person name="Lawson B."/>
            <person name="Price S.J."/>
            <person name="Stengle A.G."/>
            <person name="Grear D.A."/>
            <person name="Lorch J.M."/>
        </authorList>
    </citation>
    <scope>NUCLEOTIDE SEQUENCE</scope>
    <source>
        <strain evidence="1">NWHC 24266-5</strain>
    </source>
</reference>
<protein>
    <submittedName>
        <fullName evidence="1">Uncharacterized protein</fullName>
    </submittedName>
</protein>
<gene>
    <name evidence="1" type="ORF">LOY88_006123</name>
</gene>
<proteinExistence type="predicted"/>
<comment type="caution">
    <text evidence="1">The sequence shown here is derived from an EMBL/GenBank/DDBJ whole genome shotgun (WGS) entry which is preliminary data.</text>
</comment>
<organism evidence="1">
    <name type="scientific">Ophidiomyces ophidiicola</name>
    <dbReference type="NCBI Taxonomy" id="1387563"/>
    <lineage>
        <taxon>Eukaryota</taxon>
        <taxon>Fungi</taxon>
        <taxon>Dikarya</taxon>
        <taxon>Ascomycota</taxon>
        <taxon>Pezizomycotina</taxon>
        <taxon>Eurotiomycetes</taxon>
        <taxon>Eurotiomycetidae</taxon>
        <taxon>Onygenales</taxon>
        <taxon>Onygenaceae</taxon>
        <taxon>Ophidiomyces</taxon>
    </lineage>
</organism>
<name>A0ACB8UNR8_9EURO</name>
<evidence type="ECO:0000313" key="1">
    <source>
        <dbReference type="EMBL" id="KAI2382317.1"/>
    </source>
</evidence>
<dbReference type="EMBL" id="JALBCA010000130">
    <property type="protein sequence ID" value="KAI2382317.1"/>
    <property type="molecule type" value="Genomic_DNA"/>
</dbReference>
<sequence length="344" mass="39220">MYNPFTSIRPQESLFQTEETTLLLRPDLAKCGSLLLRIPPEILLLILEYLAPSDLIRFFCTSKWALSFVDLFCRSNPFHFYRCDLNVAGDMGDKRILIIALSTWPQFPELDTRWQVVREAAELAKLVPFMDQKGTAAQTFDPRAPLQLFNHNFGLYEDILDIPLNAKSITVYRIRLRGRHYVCGIGFDTGQSSLFIGNITTNFYTKTVPSTAAKTIGIAVDALGLRSINYGACQPCFGNLESIDYWEGLSALKFRDLSWHHKTPLFEETILMKNRHPSLSGHGFISKEYYVQQHPEQERQLVNKFGKLPVETMWFDEDLKTIKIYTGDGFGGITGLCNSRTVHT</sequence>
<accession>A0ACB8UNR8</accession>